<dbReference type="Pfam" id="PF10646">
    <property type="entry name" value="Germane"/>
    <property type="match status" value="1"/>
</dbReference>
<gene>
    <name evidence="3" type="ORF">GCWU000182_001971</name>
</gene>
<evidence type="ECO:0000313" key="4">
    <source>
        <dbReference type="Proteomes" id="UP000019050"/>
    </source>
</evidence>
<name>W1Q4E8_ABIDE</name>
<accession>W1Q4E8</accession>
<dbReference type="HOGENOM" id="CLU_629688_0_0_9"/>
<feature type="compositionally biased region" description="Low complexity" evidence="1">
    <location>
        <begin position="55"/>
        <end position="66"/>
    </location>
</feature>
<dbReference type="EMBL" id="ACIN03000017">
    <property type="protein sequence ID" value="ESK64784.1"/>
    <property type="molecule type" value="Genomic_DNA"/>
</dbReference>
<feature type="region of interest" description="Disordered" evidence="1">
    <location>
        <begin position="46"/>
        <end position="69"/>
    </location>
</feature>
<evidence type="ECO:0000256" key="1">
    <source>
        <dbReference type="SAM" id="MobiDB-lite"/>
    </source>
</evidence>
<keyword evidence="4" id="KW-1185">Reference proteome</keyword>
<proteinExistence type="predicted"/>
<dbReference type="OrthoDB" id="2139243at2"/>
<organism evidence="3 4">
    <name type="scientific">Abiotrophia defectiva ATCC 49176</name>
    <dbReference type="NCBI Taxonomy" id="592010"/>
    <lineage>
        <taxon>Bacteria</taxon>
        <taxon>Bacillati</taxon>
        <taxon>Bacillota</taxon>
        <taxon>Bacilli</taxon>
        <taxon>Lactobacillales</taxon>
        <taxon>Aerococcaceae</taxon>
        <taxon>Abiotrophia</taxon>
    </lineage>
</organism>
<evidence type="ECO:0000313" key="3">
    <source>
        <dbReference type="EMBL" id="ESK64784.1"/>
    </source>
</evidence>
<feature type="domain" description="GerMN" evidence="2">
    <location>
        <begin position="291"/>
        <end position="370"/>
    </location>
</feature>
<dbReference type="AlphaFoldDB" id="W1Q4E8"/>
<dbReference type="Proteomes" id="UP000019050">
    <property type="component" value="Unassembled WGS sequence"/>
</dbReference>
<dbReference type="eggNOG" id="COG5401">
    <property type="taxonomic scope" value="Bacteria"/>
</dbReference>
<comment type="caution">
    <text evidence="3">The sequence shown here is derived from an EMBL/GenBank/DDBJ whole genome shotgun (WGS) entry which is preliminary data.</text>
</comment>
<dbReference type="InterPro" id="IPR019606">
    <property type="entry name" value="GerMN"/>
</dbReference>
<sequence>MLDNNRKERGSDMKRGILLVGFVLLLSACKQEPMIHISPDVQASIDKKAADRQGTANNSSADTSTSMAEISGEIDTSAWQKAPDGTQYDISHYAPNGINQLKEFETSEGTQLVYTDYTDNNRQLWQIRTLLPNGRANVSIYQLTKEGWQISWQALDSLDTTSHLDQVSHTHRIPYLMAPIQVGTMWQDSQGSRSTITNLYQSAKIGDATYEDVIEVTTFRSDQEVHTYYAKDQGLVMSSQKAINSGGENIALTLKSNQHQVSITQSINIAKPSNQMNPILTKGTGKLTWQTNQNPGKTFTELFRKEGWINASVEVKDIKIDSQIATVDFTPGVVAAMNQHTARETAVLPAIVQTIADYYGVSQVKLTVGGLILSPDTLPIPANGIWEVNPSWLGSNQ</sequence>
<evidence type="ECO:0000259" key="2">
    <source>
        <dbReference type="Pfam" id="PF10646"/>
    </source>
</evidence>
<reference evidence="3" key="1">
    <citation type="submission" date="2013-06" db="EMBL/GenBank/DDBJ databases">
        <authorList>
            <person name="Weinstock G."/>
            <person name="Sodergren E."/>
            <person name="Clifton S."/>
            <person name="Fulton L."/>
            <person name="Fulton B."/>
            <person name="Courtney L."/>
            <person name="Fronick C."/>
            <person name="Harrison M."/>
            <person name="Strong C."/>
            <person name="Farmer C."/>
            <person name="Delahaunty K."/>
            <person name="Markovic C."/>
            <person name="Hall O."/>
            <person name="Minx P."/>
            <person name="Tomlinson C."/>
            <person name="Mitreva M."/>
            <person name="Nelson J."/>
            <person name="Hou S."/>
            <person name="Wollam A."/>
            <person name="Pepin K.H."/>
            <person name="Johnson M."/>
            <person name="Bhonagiri V."/>
            <person name="Nash W.E."/>
            <person name="Warren W."/>
            <person name="Chinwalla A."/>
            <person name="Mardis E.R."/>
            <person name="Wilson R.K."/>
        </authorList>
    </citation>
    <scope>NUCLEOTIDE SEQUENCE [LARGE SCALE GENOMIC DNA]</scope>
    <source>
        <strain evidence="3">ATCC 49176</strain>
    </source>
</reference>
<dbReference type="PROSITE" id="PS51257">
    <property type="entry name" value="PROKAR_LIPOPROTEIN"/>
    <property type="match status" value="1"/>
</dbReference>
<dbReference type="STRING" id="592010.GCWU000182_001971"/>
<protein>
    <recommendedName>
        <fullName evidence="2">GerMN domain-containing protein</fullName>
    </recommendedName>
</protein>